<accession>A0A392VS53</accession>
<reference evidence="2 3" key="1">
    <citation type="journal article" date="2018" name="Front. Plant Sci.">
        <title>Red Clover (Trifolium pratense) and Zigzag Clover (T. medium) - A Picture of Genomic Similarities and Differences.</title>
        <authorList>
            <person name="Dluhosova J."/>
            <person name="Istvanek J."/>
            <person name="Nedelnik J."/>
            <person name="Repkova J."/>
        </authorList>
    </citation>
    <scope>NUCLEOTIDE SEQUENCE [LARGE SCALE GENOMIC DNA]</scope>
    <source>
        <strain evidence="3">cv. 10/8</strain>
        <tissue evidence="2">Leaf</tissue>
    </source>
</reference>
<evidence type="ECO:0000313" key="2">
    <source>
        <dbReference type="EMBL" id="MCI90292.1"/>
    </source>
</evidence>
<feature type="compositionally biased region" description="Basic and acidic residues" evidence="1">
    <location>
        <begin position="55"/>
        <end position="70"/>
    </location>
</feature>
<evidence type="ECO:0000256" key="1">
    <source>
        <dbReference type="SAM" id="MobiDB-lite"/>
    </source>
</evidence>
<keyword evidence="3" id="KW-1185">Reference proteome</keyword>
<comment type="caution">
    <text evidence="2">The sequence shown here is derived from an EMBL/GenBank/DDBJ whole genome shotgun (WGS) entry which is preliminary data.</text>
</comment>
<protein>
    <submittedName>
        <fullName evidence="2">Uncharacterized protein</fullName>
    </submittedName>
</protein>
<organism evidence="2 3">
    <name type="scientific">Trifolium medium</name>
    <dbReference type="NCBI Taxonomy" id="97028"/>
    <lineage>
        <taxon>Eukaryota</taxon>
        <taxon>Viridiplantae</taxon>
        <taxon>Streptophyta</taxon>
        <taxon>Embryophyta</taxon>
        <taxon>Tracheophyta</taxon>
        <taxon>Spermatophyta</taxon>
        <taxon>Magnoliopsida</taxon>
        <taxon>eudicotyledons</taxon>
        <taxon>Gunneridae</taxon>
        <taxon>Pentapetalae</taxon>
        <taxon>rosids</taxon>
        <taxon>fabids</taxon>
        <taxon>Fabales</taxon>
        <taxon>Fabaceae</taxon>
        <taxon>Papilionoideae</taxon>
        <taxon>50 kb inversion clade</taxon>
        <taxon>NPAAA clade</taxon>
        <taxon>Hologalegina</taxon>
        <taxon>IRL clade</taxon>
        <taxon>Trifolieae</taxon>
        <taxon>Trifolium</taxon>
    </lineage>
</organism>
<dbReference type="Proteomes" id="UP000265520">
    <property type="component" value="Unassembled WGS sequence"/>
</dbReference>
<feature type="non-terminal residue" evidence="2">
    <location>
        <position position="1"/>
    </location>
</feature>
<evidence type="ECO:0000313" key="3">
    <source>
        <dbReference type="Proteomes" id="UP000265520"/>
    </source>
</evidence>
<proteinExistence type="predicted"/>
<feature type="region of interest" description="Disordered" evidence="1">
    <location>
        <begin position="17"/>
        <end position="70"/>
    </location>
</feature>
<name>A0A392VS53_9FABA</name>
<dbReference type="EMBL" id="LXQA011240497">
    <property type="protein sequence ID" value="MCI90292.1"/>
    <property type="molecule type" value="Genomic_DNA"/>
</dbReference>
<sequence length="70" mass="7685">KEDGIIITGKDIAYASPVKRNQDSGESEDDILVSEDKGAEGTATEVVVPKKRTGKEKLGEVVKEKEKRKR</sequence>
<feature type="non-terminal residue" evidence="2">
    <location>
        <position position="70"/>
    </location>
</feature>
<dbReference type="AlphaFoldDB" id="A0A392VS53"/>